<reference evidence="1" key="1">
    <citation type="submission" date="2021-06" db="EMBL/GenBank/DDBJ databases">
        <authorList>
            <person name="Kallberg Y."/>
            <person name="Tangrot J."/>
            <person name="Rosling A."/>
        </authorList>
    </citation>
    <scope>NUCLEOTIDE SEQUENCE</scope>
    <source>
        <strain evidence="1">IA702</strain>
    </source>
</reference>
<protein>
    <submittedName>
        <fullName evidence="1">5316_t:CDS:1</fullName>
    </submittedName>
</protein>
<dbReference type="AlphaFoldDB" id="A0A9N8Z0F2"/>
<comment type="caution">
    <text evidence="1">The sequence shown here is derived from an EMBL/GenBank/DDBJ whole genome shotgun (WGS) entry which is preliminary data.</text>
</comment>
<dbReference type="InterPro" id="IPR009057">
    <property type="entry name" value="Homeodomain-like_sf"/>
</dbReference>
<dbReference type="Proteomes" id="UP000789572">
    <property type="component" value="Unassembled WGS sequence"/>
</dbReference>
<sequence>MSRAWSSKDDEILVSLNNGEYGRRMRAICLKHKSAKQCADRWKEIRGYIWSTLEKNVLSSPPLS</sequence>
<accession>A0A9N8Z0F2</accession>
<evidence type="ECO:0000313" key="1">
    <source>
        <dbReference type="EMBL" id="CAG8462559.1"/>
    </source>
</evidence>
<gene>
    <name evidence="1" type="ORF">POCULU_LOCUS638</name>
</gene>
<evidence type="ECO:0000313" key="2">
    <source>
        <dbReference type="Proteomes" id="UP000789572"/>
    </source>
</evidence>
<dbReference type="SUPFAM" id="SSF46689">
    <property type="entry name" value="Homeodomain-like"/>
    <property type="match status" value="1"/>
</dbReference>
<keyword evidence="2" id="KW-1185">Reference proteome</keyword>
<dbReference type="OrthoDB" id="2143914at2759"/>
<dbReference type="EMBL" id="CAJVPJ010000035">
    <property type="protein sequence ID" value="CAG8462559.1"/>
    <property type="molecule type" value="Genomic_DNA"/>
</dbReference>
<name>A0A9N8Z0F2_9GLOM</name>
<organism evidence="1 2">
    <name type="scientific">Paraglomus occultum</name>
    <dbReference type="NCBI Taxonomy" id="144539"/>
    <lineage>
        <taxon>Eukaryota</taxon>
        <taxon>Fungi</taxon>
        <taxon>Fungi incertae sedis</taxon>
        <taxon>Mucoromycota</taxon>
        <taxon>Glomeromycotina</taxon>
        <taxon>Glomeromycetes</taxon>
        <taxon>Paraglomerales</taxon>
        <taxon>Paraglomeraceae</taxon>
        <taxon>Paraglomus</taxon>
    </lineage>
</organism>
<proteinExistence type="predicted"/>